<evidence type="ECO:0000259" key="3">
    <source>
        <dbReference type="Pfam" id="PF00326"/>
    </source>
</evidence>
<dbReference type="Pfam" id="PF00326">
    <property type="entry name" value="Peptidase_S9"/>
    <property type="match status" value="1"/>
</dbReference>
<evidence type="ECO:0000313" key="5">
    <source>
        <dbReference type="Proteomes" id="UP001237737"/>
    </source>
</evidence>
<protein>
    <submittedName>
        <fullName evidence="4">Peptidase</fullName>
    </submittedName>
</protein>
<organism evidence="4 5">
    <name type="scientific">Luteibacter jiangsuensis</name>
    <dbReference type="NCBI Taxonomy" id="637577"/>
    <lineage>
        <taxon>Bacteria</taxon>
        <taxon>Pseudomonadati</taxon>
        <taxon>Pseudomonadota</taxon>
        <taxon>Gammaproteobacteria</taxon>
        <taxon>Lysobacterales</taxon>
        <taxon>Rhodanobacteraceae</taxon>
        <taxon>Luteibacter</taxon>
    </lineage>
</organism>
<feature type="signal peptide" evidence="2">
    <location>
        <begin position="1"/>
        <end position="19"/>
    </location>
</feature>
<dbReference type="InterPro" id="IPR050955">
    <property type="entry name" value="Plant_Biomass_Hydrol_Est"/>
</dbReference>
<name>A0ABT9T0C5_9GAMM</name>
<dbReference type="InterPro" id="IPR001375">
    <property type="entry name" value="Peptidase_S9_cat"/>
</dbReference>
<feature type="domain" description="Peptidase S9 prolyl oligopeptidase catalytic" evidence="3">
    <location>
        <begin position="109"/>
        <end position="249"/>
    </location>
</feature>
<keyword evidence="1 2" id="KW-0732">Signal</keyword>
<dbReference type="EMBL" id="JAUSSK010000004">
    <property type="protein sequence ID" value="MDQ0010715.1"/>
    <property type="molecule type" value="Genomic_DNA"/>
</dbReference>
<evidence type="ECO:0000256" key="1">
    <source>
        <dbReference type="ARBA" id="ARBA00022729"/>
    </source>
</evidence>
<dbReference type="InterPro" id="IPR029058">
    <property type="entry name" value="AB_hydrolase_fold"/>
</dbReference>
<dbReference type="Gene3D" id="3.40.50.1820">
    <property type="entry name" value="alpha/beta hydrolase"/>
    <property type="match status" value="1"/>
</dbReference>
<dbReference type="RefSeq" id="WP_306850818.1">
    <property type="nucleotide sequence ID" value="NZ_JAUSSK010000004.1"/>
</dbReference>
<reference evidence="4 5" key="1">
    <citation type="submission" date="2023-07" db="EMBL/GenBank/DDBJ databases">
        <title>Sorghum-associated microbial communities from plants grown in Nebraska, USA.</title>
        <authorList>
            <person name="Schachtman D."/>
        </authorList>
    </citation>
    <scope>NUCLEOTIDE SEQUENCE [LARGE SCALE GENOMIC DNA]</scope>
    <source>
        <strain evidence="4 5">CC60</strain>
    </source>
</reference>
<feature type="chain" id="PRO_5045842192" evidence="2">
    <location>
        <begin position="20"/>
        <end position="253"/>
    </location>
</feature>
<gene>
    <name evidence="4" type="ORF">J2T07_002921</name>
</gene>
<evidence type="ECO:0000256" key="2">
    <source>
        <dbReference type="SAM" id="SignalP"/>
    </source>
</evidence>
<accession>A0ABT9T0C5</accession>
<keyword evidence="5" id="KW-1185">Reference proteome</keyword>
<dbReference type="PANTHER" id="PTHR43037">
    <property type="entry name" value="UNNAMED PRODUCT-RELATED"/>
    <property type="match status" value="1"/>
</dbReference>
<evidence type="ECO:0000313" key="4">
    <source>
        <dbReference type="EMBL" id="MDQ0010715.1"/>
    </source>
</evidence>
<dbReference type="PANTHER" id="PTHR43037:SF1">
    <property type="entry name" value="BLL1128 PROTEIN"/>
    <property type="match status" value="1"/>
</dbReference>
<dbReference type="Proteomes" id="UP001237737">
    <property type="component" value="Unassembled WGS sequence"/>
</dbReference>
<sequence>MLRTLAFLTAAMVSTAGFAAPARFVERSVDVHGKTYRYQVFVPADIKGHPAVVLFLHGSGERGVDNRKQMSQGLPPWLKQHMDFPAVVVIPQAPDDTEWTDRADGDMAMAALEKSVKEFHGDRKRLYLTGLSMGGYGSWQLAVDHPGTFAAAAIICGGVSALSDERALYVHGVPKSDDPFTWVAEKIGKLPVWIFHGGDDNVVPTEQSRKMNAALVKRGAEVKYSEFPGVNHGSWEKAYATPELWDWMFSHTR</sequence>
<comment type="caution">
    <text evidence="4">The sequence shown here is derived from an EMBL/GenBank/DDBJ whole genome shotgun (WGS) entry which is preliminary data.</text>
</comment>
<dbReference type="SUPFAM" id="SSF53474">
    <property type="entry name" value="alpha/beta-Hydrolases"/>
    <property type="match status" value="1"/>
</dbReference>
<proteinExistence type="predicted"/>